<dbReference type="AlphaFoldDB" id="A0A131YZ08"/>
<evidence type="ECO:0000256" key="1">
    <source>
        <dbReference type="ARBA" id="ARBA00004651"/>
    </source>
</evidence>
<dbReference type="GO" id="GO:0008527">
    <property type="term" value="F:taste receptor activity"/>
    <property type="evidence" value="ECO:0007669"/>
    <property type="project" value="InterPro"/>
</dbReference>
<evidence type="ECO:0000256" key="2">
    <source>
        <dbReference type="ARBA" id="ARBA00005327"/>
    </source>
</evidence>
<dbReference type="PANTHER" id="PTHR21421">
    <property type="entry name" value="GUSTATORY RECEPTOR"/>
    <property type="match status" value="1"/>
</dbReference>
<evidence type="ECO:0000256" key="7">
    <source>
        <dbReference type="ARBA" id="ARBA00023170"/>
    </source>
</evidence>
<protein>
    <submittedName>
        <fullName evidence="8">Gustatory receptor</fullName>
    </submittedName>
</protein>
<name>A0A131YZ08_RHIAP</name>
<evidence type="ECO:0000256" key="5">
    <source>
        <dbReference type="ARBA" id="ARBA00022989"/>
    </source>
</evidence>
<keyword evidence="5" id="KW-1133">Transmembrane helix</keyword>
<accession>A0A131YZ08</accession>
<reference evidence="8" key="1">
    <citation type="journal article" date="2016" name="Ticks Tick Borne Dis.">
        <title>De novo assembly and annotation of the salivary gland transcriptome of Rhipicephalus appendiculatus male and female ticks during blood feeding.</title>
        <authorList>
            <person name="de Castro M.H."/>
            <person name="de Klerk D."/>
            <person name="Pienaar R."/>
            <person name="Latif A.A."/>
            <person name="Rees D.J."/>
            <person name="Mans B.J."/>
        </authorList>
    </citation>
    <scope>NUCLEOTIDE SEQUENCE</scope>
    <source>
        <tissue evidence="8">Salivary glands</tissue>
    </source>
</reference>
<dbReference type="Pfam" id="PF06151">
    <property type="entry name" value="Trehalose_recp"/>
    <property type="match status" value="1"/>
</dbReference>
<comment type="similarity">
    <text evidence="2">Belongs to the insect chemoreceptor superfamily. Gustatory receptor (GR) family. Gr5a subfamily.</text>
</comment>
<sequence length="107" mass="12019">MMHHVNGFYLRVSDRTSEARQMTRNIQNVATKASFTQAGDSYMQQMQFLCDTIDPQGMRLSGAEFFSLHRSLLISIAGSVTTYTVILVQTNDDISSRTSTSMVNTRT</sequence>
<evidence type="ECO:0000256" key="4">
    <source>
        <dbReference type="ARBA" id="ARBA00022692"/>
    </source>
</evidence>
<evidence type="ECO:0000313" key="8">
    <source>
        <dbReference type="EMBL" id="JAP83151.1"/>
    </source>
</evidence>
<proteinExistence type="inferred from homology"/>
<evidence type="ECO:0000256" key="6">
    <source>
        <dbReference type="ARBA" id="ARBA00023136"/>
    </source>
</evidence>
<dbReference type="PANTHER" id="PTHR21421:SF29">
    <property type="entry name" value="GUSTATORY RECEPTOR 5A FOR TREHALOSE-RELATED"/>
    <property type="match status" value="1"/>
</dbReference>
<keyword evidence="3" id="KW-1003">Cell membrane</keyword>
<dbReference type="GO" id="GO:0005886">
    <property type="term" value="C:plasma membrane"/>
    <property type="evidence" value="ECO:0007669"/>
    <property type="project" value="UniProtKB-SubCell"/>
</dbReference>
<dbReference type="InterPro" id="IPR009318">
    <property type="entry name" value="Gustatory_rcpt"/>
</dbReference>
<dbReference type="EMBL" id="GEDV01005406">
    <property type="protein sequence ID" value="JAP83151.1"/>
    <property type="molecule type" value="Transcribed_RNA"/>
</dbReference>
<keyword evidence="4" id="KW-0812">Transmembrane</keyword>
<organism evidence="8">
    <name type="scientific">Rhipicephalus appendiculatus</name>
    <name type="common">Brown ear tick</name>
    <dbReference type="NCBI Taxonomy" id="34631"/>
    <lineage>
        <taxon>Eukaryota</taxon>
        <taxon>Metazoa</taxon>
        <taxon>Ecdysozoa</taxon>
        <taxon>Arthropoda</taxon>
        <taxon>Chelicerata</taxon>
        <taxon>Arachnida</taxon>
        <taxon>Acari</taxon>
        <taxon>Parasitiformes</taxon>
        <taxon>Ixodida</taxon>
        <taxon>Ixodoidea</taxon>
        <taxon>Ixodidae</taxon>
        <taxon>Rhipicephalinae</taxon>
        <taxon>Rhipicephalus</taxon>
        <taxon>Rhipicephalus</taxon>
    </lineage>
</organism>
<comment type="subcellular location">
    <subcellularLocation>
        <location evidence="1">Cell membrane</location>
        <topology evidence="1">Multi-pass membrane protein</topology>
    </subcellularLocation>
</comment>
<keyword evidence="6" id="KW-0472">Membrane</keyword>
<evidence type="ECO:0000256" key="3">
    <source>
        <dbReference type="ARBA" id="ARBA00022475"/>
    </source>
</evidence>
<dbReference type="GO" id="GO:0050916">
    <property type="term" value="P:sensory perception of sweet taste"/>
    <property type="evidence" value="ECO:0007669"/>
    <property type="project" value="UniProtKB-ARBA"/>
</dbReference>
<keyword evidence="7 8" id="KW-0675">Receptor</keyword>